<accession>A0A8I2YRP9</accession>
<organism evidence="1 2">
    <name type="scientific">Boletus reticuloceps</name>
    <dbReference type="NCBI Taxonomy" id="495285"/>
    <lineage>
        <taxon>Eukaryota</taxon>
        <taxon>Fungi</taxon>
        <taxon>Dikarya</taxon>
        <taxon>Basidiomycota</taxon>
        <taxon>Agaricomycotina</taxon>
        <taxon>Agaricomycetes</taxon>
        <taxon>Agaricomycetidae</taxon>
        <taxon>Boletales</taxon>
        <taxon>Boletineae</taxon>
        <taxon>Boletaceae</taxon>
        <taxon>Boletoideae</taxon>
        <taxon>Boletus</taxon>
    </lineage>
</organism>
<gene>
    <name evidence="1" type="ORF">JVT61DRAFT_1322</name>
</gene>
<dbReference type="Proteomes" id="UP000683000">
    <property type="component" value="Unassembled WGS sequence"/>
</dbReference>
<comment type="caution">
    <text evidence="1">The sequence shown here is derived from an EMBL/GenBank/DDBJ whole genome shotgun (WGS) entry which is preliminary data.</text>
</comment>
<name>A0A8I2YRP9_9AGAM</name>
<protein>
    <submittedName>
        <fullName evidence="1">Uncharacterized protein</fullName>
    </submittedName>
</protein>
<proteinExistence type="predicted"/>
<evidence type="ECO:0000313" key="2">
    <source>
        <dbReference type="Proteomes" id="UP000683000"/>
    </source>
</evidence>
<evidence type="ECO:0000313" key="1">
    <source>
        <dbReference type="EMBL" id="KAG6377260.1"/>
    </source>
</evidence>
<keyword evidence="2" id="KW-1185">Reference proteome</keyword>
<dbReference type="OrthoDB" id="3364670at2759"/>
<sequence length="164" mass="18172">MGFSEEVSTIDSSSYVAPLSSCFYDHDDTINIPDAPARLKKELDAVLTLQADVDTTVRAIQNAKTAIEKEHGSDDTLDMLSSLERTHDRLMTKVDALYVSLTVRDMFPKLKGVSLDFVRILLLARDLKINIRKRAIGSFFEWDKLDRAVGGAQQALGDGQILVA</sequence>
<dbReference type="AlphaFoldDB" id="A0A8I2YRP9"/>
<dbReference type="EMBL" id="JAGFBS010000010">
    <property type="protein sequence ID" value="KAG6377260.1"/>
    <property type="molecule type" value="Genomic_DNA"/>
</dbReference>
<reference evidence="1" key="1">
    <citation type="submission" date="2021-03" db="EMBL/GenBank/DDBJ databases">
        <title>Evolutionary innovations through gain and loss of genes in the ectomycorrhizal Boletales.</title>
        <authorList>
            <person name="Wu G."/>
            <person name="Miyauchi S."/>
            <person name="Morin E."/>
            <person name="Yang Z.-L."/>
            <person name="Xu J."/>
            <person name="Martin F.M."/>
        </authorList>
    </citation>
    <scope>NUCLEOTIDE SEQUENCE</scope>
    <source>
        <strain evidence="1">BR01</strain>
    </source>
</reference>